<evidence type="ECO:0000259" key="10">
    <source>
        <dbReference type="PROSITE" id="PS51285"/>
    </source>
</evidence>
<dbReference type="InterPro" id="IPR000961">
    <property type="entry name" value="AGC-kinase_C"/>
</dbReference>
<keyword evidence="5" id="KW-0418">Kinase</keyword>
<dbReference type="InterPro" id="IPR011009">
    <property type="entry name" value="Kinase-like_dom_sf"/>
</dbReference>
<dbReference type="EMBL" id="JARBJD010000213">
    <property type="protein sequence ID" value="KAK2946999.1"/>
    <property type="molecule type" value="Genomic_DNA"/>
</dbReference>
<keyword evidence="2" id="KW-0597">Phosphoprotein</keyword>
<dbReference type="PROSITE" id="PS50011">
    <property type="entry name" value="PROTEIN_KINASE_DOM"/>
    <property type="match status" value="1"/>
</dbReference>
<dbReference type="InterPro" id="IPR000719">
    <property type="entry name" value="Prot_kinase_dom"/>
</dbReference>
<dbReference type="PROSITE" id="PS00108">
    <property type="entry name" value="PROTEIN_KINASE_ST"/>
    <property type="match status" value="1"/>
</dbReference>
<dbReference type="SUPFAM" id="SSF56112">
    <property type="entry name" value="Protein kinase-like (PK-like)"/>
    <property type="match status" value="1"/>
</dbReference>
<dbReference type="Pfam" id="PF00069">
    <property type="entry name" value="Pkinase"/>
    <property type="match status" value="1"/>
</dbReference>
<evidence type="ECO:0000256" key="1">
    <source>
        <dbReference type="ARBA" id="ARBA00022527"/>
    </source>
</evidence>
<dbReference type="InterPro" id="IPR017441">
    <property type="entry name" value="Protein_kinase_ATP_BS"/>
</dbReference>
<dbReference type="Proteomes" id="UP001281761">
    <property type="component" value="Unassembled WGS sequence"/>
</dbReference>
<name>A0ABQ9X5G0_9EUKA</name>
<protein>
    <recommendedName>
        <fullName evidence="13">Non-specific serine/threonine protein kinase</fullName>
    </recommendedName>
</protein>
<feature type="domain" description="Protein kinase" evidence="9">
    <location>
        <begin position="185"/>
        <end position="450"/>
    </location>
</feature>
<evidence type="ECO:0000256" key="3">
    <source>
        <dbReference type="ARBA" id="ARBA00022679"/>
    </source>
</evidence>
<keyword evidence="6 7" id="KW-0067">ATP-binding</keyword>
<feature type="binding site" evidence="7">
    <location>
        <position position="214"/>
    </location>
    <ligand>
        <name>ATP</name>
        <dbReference type="ChEBI" id="CHEBI:30616"/>
    </ligand>
</feature>
<dbReference type="Gene3D" id="3.30.200.20">
    <property type="entry name" value="Phosphorylase Kinase, domain 1"/>
    <property type="match status" value="1"/>
</dbReference>
<evidence type="ECO:0000313" key="12">
    <source>
        <dbReference type="Proteomes" id="UP001281761"/>
    </source>
</evidence>
<organism evidence="11 12">
    <name type="scientific">Blattamonas nauphoetae</name>
    <dbReference type="NCBI Taxonomy" id="2049346"/>
    <lineage>
        <taxon>Eukaryota</taxon>
        <taxon>Metamonada</taxon>
        <taxon>Preaxostyla</taxon>
        <taxon>Oxymonadida</taxon>
        <taxon>Blattamonas</taxon>
    </lineage>
</organism>
<evidence type="ECO:0000256" key="8">
    <source>
        <dbReference type="SAM" id="MobiDB-lite"/>
    </source>
</evidence>
<evidence type="ECO:0000256" key="5">
    <source>
        <dbReference type="ARBA" id="ARBA00022777"/>
    </source>
</evidence>
<evidence type="ECO:0008006" key="13">
    <source>
        <dbReference type="Google" id="ProtNLM"/>
    </source>
</evidence>
<keyword evidence="4 7" id="KW-0547">Nucleotide-binding</keyword>
<keyword evidence="12" id="KW-1185">Reference proteome</keyword>
<evidence type="ECO:0000256" key="6">
    <source>
        <dbReference type="ARBA" id="ARBA00022840"/>
    </source>
</evidence>
<dbReference type="PANTHER" id="PTHR24351">
    <property type="entry name" value="RIBOSOMAL PROTEIN S6 KINASE"/>
    <property type="match status" value="1"/>
</dbReference>
<evidence type="ECO:0000256" key="2">
    <source>
        <dbReference type="ARBA" id="ARBA00022553"/>
    </source>
</evidence>
<dbReference type="Gene3D" id="1.10.510.10">
    <property type="entry name" value="Transferase(Phosphotransferase) domain 1"/>
    <property type="match status" value="1"/>
</dbReference>
<sequence length="522" mass="58379">MSKFNIFKTNQQKLTPEQSKHLFETVKTNKYGKTQKRQLSIAADGVRNCDGQNVQWHYDNDHVLSLKIDPNNPTNVTMVVVSEYSFTTTSADQAAEIVRISNELNIGTKEKRDKIFKLVTPPEELAAMSVPDKSQDTPHQPPSDTSETTKSPSSKMAPVPPPQNSTVPLGLSLTSDANTTSLADFELILLVGKGSFGKVLQVRHKPSNKIYALKILRKYELYQRGQQFHTLTERTILATVKNPFMPQLHYAFQTQHKLYMVIDYANGGELFFHLRRAGTFPEILATFYLAEICSTINALHSHSIIYRDLKPENVLLDSEGHIMITDFGLAKIGITAMGGDTDAGKVGTGTFCGTPEYLAPEILRGVPHGQAVDWWSVGILYYEMLAGAPPFYSANRNQMYQNTLHGDLVMPDTFTAQQRDFLERILARDPQERLGSGETGGEEIMNHPLFAGMDWEKLNRREIPPPFKPQLDGGIMDTTNIDPQFFAEPAVDSPPQSPTGLTSEIMEAMNKDYIGFDFNQDL</sequence>
<proteinExistence type="predicted"/>
<evidence type="ECO:0000259" key="9">
    <source>
        <dbReference type="PROSITE" id="PS50011"/>
    </source>
</evidence>
<dbReference type="InterPro" id="IPR008271">
    <property type="entry name" value="Ser/Thr_kinase_AS"/>
</dbReference>
<keyword evidence="3 11" id="KW-0808">Transferase</keyword>
<dbReference type="SMART" id="SM00133">
    <property type="entry name" value="S_TK_X"/>
    <property type="match status" value="1"/>
</dbReference>
<feature type="region of interest" description="Disordered" evidence="8">
    <location>
        <begin position="126"/>
        <end position="172"/>
    </location>
</feature>
<keyword evidence="1" id="KW-0723">Serine/threonine-protein kinase</keyword>
<accession>A0ABQ9X5G0</accession>
<evidence type="ECO:0000256" key="4">
    <source>
        <dbReference type="ARBA" id="ARBA00022741"/>
    </source>
</evidence>
<comment type="caution">
    <text evidence="11">The sequence shown here is derived from an EMBL/GenBank/DDBJ whole genome shotgun (WGS) entry which is preliminary data.</text>
</comment>
<gene>
    <name evidence="11" type="ORF">BLNAU_18085</name>
</gene>
<dbReference type="PROSITE" id="PS00107">
    <property type="entry name" value="PROTEIN_KINASE_ATP"/>
    <property type="match status" value="1"/>
</dbReference>
<evidence type="ECO:0000256" key="7">
    <source>
        <dbReference type="PROSITE-ProRule" id="PRU10141"/>
    </source>
</evidence>
<dbReference type="PROSITE" id="PS51285">
    <property type="entry name" value="AGC_KINASE_CTER"/>
    <property type="match status" value="1"/>
</dbReference>
<feature type="compositionally biased region" description="Polar residues" evidence="8">
    <location>
        <begin position="142"/>
        <end position="154"/>
    </location>
</feature>
<dbReference type="SMART" id="SM00220">
    <property type="entry name" value="S_TKc"/>
    <property type="match status" value="1"/>
</dbReference>
<dbReference type="GO" id="GO:0016740">
    <property type="term" value="F:transferase activity"/>
    <property type="evidence" value="ECO:0007669"/>
    <property type="project" value="UniProtKB-KW"/>
</dbReference>
<reference evidence="11 12" key="1">
    <citation type="journal article" date="2022" name="bioRxiv">
        <title>Genomics of Preaxostyla Flagellates Illuminates Evolutionary Transitions and the Path Towards Mitochondrial Loss.</title>
        <authorList>
            <person name="Novak L.V.F."/>
            <person name="Treitli S.C."/>
            <person name="Pyrih J."/>
            <person name="Halakuc P."/>
            <person name="Pipaliya S.V."/>
            <person name="Vacek V."/>
            <person name="Brzon O."/>
            <person name="Soukal P."/>
            <person name="Eme L."/>
            <person name="Dacks J.B."/>
            <person name="Karnkowska A."/>
            <person name="Elias M."/>
            <person name="Hampl V."/>
        </authorList>
    </citation>
    <scope>NUCLEOTIDE SEQUENCE [LARGE SCALE GENOMIC DNA]</scope>
    <source>
        <strain evidence="11">NAU3</strain>
        <tissue evidence="11">Gut</tissue>
    </source>
</reference>
<dbReference type="CDD" id="cd05123">
    <property type="entry name" value="STKc_AGC"/>
    <property type="match status" value="1"/>
</dbReference>
<evidence type="ECO:0000313" key="11">
    <source>
        <dbReference type="EMBL" id="KAK2946999.1"/>
    </source>
</evidence>
<feature type="domain" description="AGC-kinase C-terminal" evidence="10">
    <location>
        <begin position="451"/>
        <end position="522"/>
    </location>
</feature>
<dbReference type="InterPro" id="IPR045270">
    <property type="entry name" value="STKc_AGC"/>
</dbReference>